<name>A0A9J6ZQ48_9BACT</name>
<keyword evidence="2" id="KW-1185">Reference proteome</keyword>
<dbReference type="InterPro" id="IPR027417">
    <property type="entry name" value="P-loop_NTPase"/>
</dbReference>
<reference evidence="1" key="1">
    <citation type="submission" date="2022-05" db="EMBL/GenBank/DDBJ databases">
        <authorList>
            <person name="Sun X."/>
        </authorList>
    </citation>
    <scope>NUCLEOTIDE SEQUENCE</scope>
    <source>
        <strain evidence="1">Ai-910</strain>
    </source>
</reference>
<dbReference type="RefSeq" id="WP_250724172.1">
    <property type="nucleotide sequence ID" value="NZ_CP098400.1"/>
</dbReference>
<sequence length="294" mass="33140">MKLYLGPVGLDISFEGSLFPKLLPSLYFTTPVVKQEIEFTCKFTDHGTESLSGFSLLLEGKSDNPEMMPYNWFVWGKGQSELMLSIEYLNTDKITSVISLFNVAKKEIVVHILRNNPADIYEIDPLFQPLGSLLLVYFAHLTGGFMLHASGVVDTDGRTRLFTAVSGTGKSTMARLWESKGAMIINDDRLWLHKVDGLWYALSTPMIWYAQKPLIAKVDQIFLLKQSPENRIRSLSGINSQMLVMSNCIQHFHSKAFTEAHLASVLDFSSSIPIFECAFKPNTEIVDIIRALEY</sequence>
<dbReference type="SUPFAM" id="SSF53795">
    <property type="entry name" value="PEP carboxykinase-like"/>
    <property type="match status" value="1"/>
</dbReference>
<protein>
    <submittedName>
        <fullName evidence="1">Uncharacterized protein</fullName>
    </submittedName>
</protein>
<gene>
    <name evidence="1" type="ORF">M9189_01630</name>
</gene>
<accession>A0A9J6ZQ48</accession>
<dbReference type="EMBL" id="CP098400">
    <property type="protein sequence ID" value="URW80060.1"/>
    <property type="molecule type" value="Genomic_DNA"/>
</dbReference>
<proteinExistence type="predicted"/>
<reference evidence="1" key="2">
    <citation type="submission" date="2022-06" db="EMBL/GenBank/DDBJ databases">
        <title>Xiashengella guii gen. nov. sp. nov., a bacterium isolated form anaerobic digestion tank.</title>
        <authorList>
            <person name="Huang H."/>
        </authorList>
    </citation>
    <scope>NUCLEOTIDE SEQUENCE</scope>
    <source>
        <strain evidence="1">Ai-910</strain>
    </source>
</reference>
<dbReference type="KEGG" id="alkq:M9189_01630"/>
<evidence type="ECO:0000313" key="2">
    <source>
        <dbReference type="Proteomes" id="UP001056426"/>
    </source>
</evidence>
<evidence type="ECO:0000313" key="1">
    <source>
        <dbReference type="EMBL" id="URW80060.1"/>
    </source>
</evidence>
<organism evidence="1 2">
    <name type="scientific">Xiashengella succiniciproducens</name>
    <dbReference type="NCBI Taxonomy" id="2949635"/>
    <lineage>
        <taxon>Bacteria</taxon>
        <taxon>Pseudomonadati</taxon>
        <taxon>Bacteroidota</taxon>
        <taxon>Bacteroidia</taxon>
        <taxon>Marinilabiliales</taxon>
        <taxon>Marinilabiliaceae</taxon>
        <taxon>Xiashengella</taxon>
    </lineage>
</organism>
<dbReference type="AlphaFoldDB" id="A0A9J6ZQ48"/>
<dbReference type="Gene3D" id="3.40.50.300">
    <property type="entry name" value="P-loop containing nucleotide triphosphate hydrolases"/>
    <property type="match status" value="1"/>
</dbReference>
<dbReference type="Proteomes" id="UP001056426">
    <property type="component" value="Chromosome"/>
</dbReference>